<dbReference type="SUPFAM" id="SSF88659">
    <property type="entry name" value="Sigma3 and sigma4 domains of RNA polymerase sigma factors"/>
    <property type="match status" value="1"/>
</dbReference>
<evidence type="ECO:0000256" key="2">
    <source>
        <dbReference type="ARBA" id="ARBA00023015"/>
    </source>
</evidence>
<dbReference type="InterPro" id="IPR036388">
    <property type="entry name" value="WH-like_DNA-bd_sf"/>
</dbReference>
<keyword evidence="5 6" id="KW-0804">Transcription</keyword>
<evidence type="ECO:0000259" key="8">
    <source>
        <dbReference type="Pfam" id="PF08281"/>
    </source>
</evidence>
<dbReference type="PANTHER" id="PTHR43133">
    <property type="entry name" value="RNA POLYMERASE ECF-TYPE SIGMA FACTO"/>
    <property type="match status" value="1"/>
</dbReference>
<name>A0AA42C9B6_9BACT</name>
<keyword evidence="3 6" id="KW-0731">Sigma factor</keyword>
<evidence type="ECO:0000313" key="10">
    <source>
        <dbReference type="Proteomes" id="UP001163821"/>
    </source>
</evidence>
<evidence type="ECO:0000256" key="3">
    <source>
        <dbReference type="ARBA" id="ARBA00023082"/>
    </source>
</evidence>
<dbReference type="InterPro" id="IPR013325">
    <property type="entry name" value="RNA_pol_sigma_r2"/>
</dbReference>
<dbReference type="Proteomes" id="UP001163821">
    <property type="component" value="Unassembled WGS sequence"/>
</dbReference>
<dbReference type="GO" id="GO:0006352">
    <property type="term" value="P:DNA-templated transcription initiation"/>
    <property type="evidence" value="ECO:0007669"/>
    <property type="project" value="InterPro"/>
</dbReference>
<dbReference type="InterPro" id="IPR013324">
    <property type="entry name" value="RNA_pol_sigma_r3/r4-like"/>
</dbReference>
<dbReference type="InterPro" id="IPR013249">
    <property type="entry name" value="RNA_pol_sigma70_r4_t2"/>
</dbReference>
<comment type="similarity">
    <text evidence="1 6">Belongs to the sigma-70 factor family. ECF subfamily.</text>
</comment>
<dbReference type="SUPFAM" id="SSF88946">
    <property type="entry name" value="Sigma2 domain of RNA polymerase sigma factors"/>
    <property type="match status" value="1"/>
</dbReference>
<dbReference type="Gene3D" id="1.10.1740.10">
    <property type="match status" value="1"/>
</dbReference>
<dbReference type="Gene3D" id="1.10.10.10">
    <property type="entry name" value="Winged helix-like DNA-binding domain superfamily/Winged helix DNA-binding domain"/>
    <property type="match status" value="1"/>
</dbReference>
<dbReference type="GO" id="GO:0003677">
    <property type="term" value="F:DNA binding"/>
    <property type="evidence" value="ECO:0007669"/>
    <property type="project" value="UniProtKB-KW"/>
</dbReference>
<keyword evidence="4 6" id="KW-0238">DNA-binding</keyword>
<evidence type="ECO:0000256" key="5">
    <source>
        <dbReference type="ARBA" id="ARBA00023163"/>
    </source>
</evidence>
<dbReference type="AlphaFoldDB" id="A0AA42C9B6"/>
<protein>
    <recommendedName>
        <fullName evidence="6">RNA polymerase sigma factor</fullName>
    </recommendedName>
</protein>
<organism evidence="9 10">
    <name type="scientific">Gaoshiqia sediminis</name>
    <dbReference type="NCBI Taxonomy" id="2986998"/>
    <lineage>
        <taxon>Bacteria</taxon>
        <taxon>Pseudomonadati</taxon>
        <taxon>Bacteroidota</taxon>
        <taxon>Bacteroidia</taxon>
        <taxon>Marinilabiliales</taxon>
        <taxon>Prolixibacteraceae</taxon>
        <taxon>Gaoshiqia</taxon>
    </lineage>
</organism>
<keyword evidence="2 6" id="KW-0805">Transcription regulation</keyword>
<evidence type="ECO:0000256" key="6">
    <source>
        <dbReference type="RuleBase" id="RU000716"/>
    </source>
</evidence>
<dbReference type="CDD" id="cd06171">
    <property type="entry name" value="Sigma70_r4"/>
    <property type="match status" value="1"/>
</dbReference>
<proteinExistence type="inferred from homology"/>
<dbReference type="GO" id="GO:0016987">
    <property type="term" value="F:sigma factor activity"/>
    <property type="evidence" value="ECO:0007669"/>
    <property type="project" value="UniProtKB-KW"/>
</dbReference>
<dbReference type="EMBL" id="JAPAAF010000004">
    <property type="protein sequence ID" value="MCW0481925.1"/>
    <property type="molecule type" value="Genomic_DNA"/>
</dbReference>
<evidence type="ECO:0000313" key="9">
    <source>
        <dbReference type="EMBL" id="MCW0481925.1"/>
    </source>
</evidence>
<dbReference type="InterPro" id="IPR007627">
    <property type="entry name" value="RNA_pol_sigma70_r2"/>
</dbReference>
<dbReference type="Pfam" id="PF08281">
    <property type="entry name" value="Sigma70_r4_2"/>
    <property type="match status" value="1"/>
</dbReference>
<dbReference type="RefSeq" id="WP_282590535.1">
    <property type="nucleotide sequence ID" value="NZ_JAPAAF010000004.1"/>
</dbReference>
<feature type="domain" description="RNA polymerase sigma factor 70 region 4 type 2" evidence="8">
    <location>
        <begin position="127"/>
        <end position="178"/>
    </location>
</feature>
<dbReference type="NCBIfam" id="TIGR02937">
    <property type="entry name" value="sigma70-ECF"/>
    <property type="match status" value="1"/>
</dbReference>
<evidence type="ECO:0000256" key="4">
    <source>
        <dbReference type="ARBA" id="ARBA00023125"/>
    </source>
</evidence>
<dbReference type="Pfam" id="PF04542">
    <property type="entry name" value="Sigma70_r2"/>
    <property type="match status" value="1"/>
</dbReference>
<evidence type="ECO:0000256" key="1">
    <source>
        <dbReference type="ARBA" id="ARBA00010641"/>
    </source>
</evidence>
<sequence>MVSMEQKDDHYYIDQVLNGNAAAYSYLVEKYQDMVYGLALKMLRNAEDAEELAQDSFVKAYRSLSSYKQKSKFSTWLYSITYNGCITMLRKRKMEIRSLDEQHLTEQDEIRIYDQLQEINKAELEKYLQEALSKLPELDQVLVTLYYYEDQKVEEICQITGLSESNVKVKIHRARKKMYELLSSYFKEEIYSLF</sequence>
<dbReference type="InterPro" id="IPR014284">
    <property type="entry name" value="RNA_pol_sigma-70_dom"/>
</dbReference>
<comment type="caution">
    <text evidence="9">The sequence shown here is derived from an EMBL/GenBank/DDBJ whole genome shotgun (WGS) entry which is preliminary data.</text>
</comment>
<dbReference type="InterPro" id="IPR039425">
    <property type="entry name" value="RNA_pol_sigma-70-like"/>
</dbReference>
<dbReference type="PANTHER" id="PTHR43133:SF8">
    <property type="entry name" value="RNA POLYMERASE SIGMA FACTOR HI_1459-RELATED"/>
    <property type="match status" value="1"/>
</dbReference>
<feature type="domain" description="RNA polymerase sigma-70 region 2" evidence="7">
    <location>
        <begin position="27"/>
        <end position="93"/>
    </location>
</feature>
<dbReference type="PROSITE" id="PS01063">
    <property type="entry name" value="SIGMA70_ECF"/>
    <property type="match status" value="1"/>
</dbReference>
<evidence type="ECO:0000259" key="7">
    <source>
        <dbReference type="Pfam" id="PF04542"/>
    </source>
</evidence>
<gene>
    <name evidence="9" type="ORF">N2K84_04225</name>
</gene>
<reference evidence="9" key="1">
    <citation type="submission" date="2022-10" db="EMBL/GenBank/DDBJ databases">
        <title>Gaoshiqiia sediminis gen. nov., sp. nov., isolated from coastal sediment.</title>
        <authorList>
            <person name="Yu W.X."/>
            <person name="Mu D.S."/>
            <person name="Du J.Z."/>
            <person name="Liang Y.Q."/>
        </authorList>
    </citation>
    <scope>NUCLEOTIDE SEQUENCE</scope>
    <source>
        <strain evidence="9">A06</strain>
    </source>
</reference>
<dbReference type="InterPro" id="IPR000838">
    <property type="entry name" value="RNA_pol_sigma70_ECF_CS"/>
</dbReference>
<keyword evidence="10" id="KW-1185">Reference proteome</keyword>
<accession>A0AA42C9B6</accession>